<accession>A0ABU2MDY9</accession>
<dbReference type="InterPro" id="IPR015510">
    <property type="entry name" value="PGRP"/>
</dbReference>
<feature type="compositionally biased region" description="Polar residues" evidence="1">
    <location>
        <begin position="1"/>
        <end position="11"/>
    </location>
</feature>
<reference evidence="4" key="1">
    <citation type="submission" date="2023-07" db="EMBL/GenBank/DDBJ databases">
        <title>30 novel species of actinomycetes from the DSMZ collection.</title>
        <authorList>
            <person name="Nouioui I."/>
        </authorList>
    </citation>
    <scope>NUCLEOTIDE SEQUENCE [LARGE SCALE GENOMIC DNA]</scope>
    <source>
        <strain evidence="4">DSM 44743</strain>
    </source>
</reference>
<dbReference type="RefSeq" id="WP_311513352.1">
    <property type="nucleotide sequence ID" value="NZ_JAVREP010000015.1"/>
</dbReference>
<dbReference type="InterPro" id="IPR036505">
    <property type="entry name" value="Amidase/PGRP_sf"/>
</dbReference>
<dbReference type="SMART" id="SM00306">
    <property type="entry name" value="HintN"/>
    <property type="match status" value="1"/>
</dbReference>
<feature type="domain" description="Hint" evidence="2">
    <location>
        <begin position="70"/>
        <end position="183"/>
    </location>
</feature>
<organism evidence="3 4">
    <name type="scientific">Nocardiopsis lambiniae</name>
    <dbReference type="NCBI Taxonomy" id="3075539"/>
    <lineage>
        <taxon>Bacteria</taxon>
        <taxon>Bacillati</taxon>
        <taxon>Actinomycetota</taxon>
        <taxon>Actinomycetes</taxon>
        <taxon>Streptosporangiales</taxon>
        <taxon>Nocardiopsidaceae</taxon>
        <taxon>Nocardiopsis</taxon>
    </lineage>
</organism>
<proteinExistence type="predicted"/>
<comment type="caution">
    <text evidence="3">The sequence shown here is derived from an EMBL/GenBank/DDBJ whole genome shotgun (WGS) entry which is preliminary data.</text>
</comment>
<dbReference type="PANTHER" id="PTHR11022:SF41">
    <property type="entry name" value="PEPTIDOGLYCAN-RECOGNITION PROTEIN LC-RELATED"/>
    <property type="match status" value="1"/>
</dbReference>
<dbReference type="Gene3D" id="3.40.80.10">
    <property type="entry name" value="Peptidoglycan recognition protein-like"/>
    <property type="match status" value="1"/>
</dbReference>
<evidence type="ECO:0000256" key="1">
    <source>
        <dbReference type="SAM" id="MobiDB-lite"/>
    </source>
</evidence>
<feature type="region of interest" description="Disordered" evidence="1">
    <location>
        <begin position="137"/>
        <end position="163"/>
    </location>
</feature>
<sequence>MPRPSKYTSRSDLGWGPSPAGRANPRSGLVVHYDSVDQNLAGKDHSACVAYWNATRRFHTGPSRGWADIGYCVDEETEILTEDGWRTFRDIAEGDLVLTLDHTTGLSRWQPLQAVNVFPALPRELVLMEGRAHSSLTTPGHRWPVERRPTRRPGRDERPGPGFERAWAVTEELTSRDRIRTAAPCGDLPVQPKWPDALVELVGWAWTTEGHRPVIRRPRKRDGESAVRVRTALHALFGAAMEPDTTADARPGWWERYTVDTAVFRLSPAAERILTEQMPGRVPSHAFLRSLTRAQLDLFLRVTMSAGGRDGRFLERPDRAGAEAFRFAVILAGQAATVRGVPLGGWRVELSPEHGFSPRAVAARTPGFVVCRIRYEGHIWCPTTPDGTWLARRAGTVYFTGNSFMACAHGHVLEGRGLYRVQAAQPGGNSSHYSVTLATGPGDGIPREQVEAVRRLRAWLMEPATSISGKVLGHRDFVATSCPGDKAYRMVRDGTFARPPSYSEGDDDMPGHRRFEKDEAQELVPGTWASLRFDRRHDGRTGALYALVGTDEPGGALYDLSVGVTIEGLAPGTEVRLRATEYEPDGNGGWRVARNRPIDSPVQATGDAHFTYAWKGNLAAGRRVRVRVAQFGDRPARVTAATADVFFWPR</sequence>
<evidence type="ECO:0000313" key="3">
    <source>
        <dbReference type="EMBL" id="MDT0330775.1"/>
    </source>
</evidence>
<keyword evidence="4" id="KW-1185">Reference proteome</keyword>
<dbReference type="PANTHER" id="PTHR11022">
    <property type="entry name" value="PEPTIDOGLYCAN RECOGNITION PROTEIN"/>
    <property type="match status" value="1"/>
</dbReference>
<dbReference type="EMBL" id="JAVREP010000015">
    <property type="protein sequence ID" value="MDT0330775.1"/>
    <property type="molecule type" value="Genomic_DNA"/>
</dbReference>
<gene>
    <name evidence="3" type="ORF">RM479_20345</name>
</gene>
<name>A0ABU2MDY9_9ACTN</name>
<dbReference type="Proteomes" id="UP001183390">
    <property type="component" value="Unassembled WGS sequence"/>
</dbReference>
<dbReference type="SUPFAM" id="SSF55846">
    <property type="entry name" value="N-acetylmuramoyl-L-alanine amidase-like"/>
    <property type="match status" value="1"/>
</dbReference>
<dbReference type="InterPro" id="IPR003587">
    <property type="entry name" value="Hint_dom_N"/>
</dbReference>
<feature type="region of interest" description="Disordered" evidence="1">
    <location>
        <begin position="1"/>
        <end position="21"/>
    </location>
</feature>
<dbReference type="InterPro" id="IPR036844">
    <property type="entry name" value="Hint_dom_sf"/>
</dbReference>
<evidence type="ECO:0000259" key="2">
    <source>
        <dbReference type="SMART" id="SM00306"/>
    </source>
</evidence>
<protein>
    <recommendedName>
        <fullName evidence="2">Hint domain-containing protein</fullName>
    </recommendedName>
</protein>
<dbReference type="Gene3D" id="2.170.16.10">
    <property type="entry name" value="Hedgehog/Intein (Hint) domain"/>
    <property type="match status" value="1"/>
</dbReference>
<feature type="compositionally biased region" description="Basic and acidic residues" evidence="1">
    <location>
        <begin position="143"/>
        <end position="159"/>
    </location>
</feature>
<dbReference type="SUPFAM" id="SSF51294">
    <property type="entry name" value="Hedgehog/intein (Hint) domain"/>
    <property type="match status" value="1"/>
</dbReference>
<evidence type="ECO:0000313" key="4">
    <source>
        <dbReference type="Proteomes" id="UP001183390"/>
    </source>
</evidence>